<evidence type="ECO:0000313" key="2">
    <source>
        <dbReference type="EMBL" id="AKG46617.1"/>
    </source>
</evidence>
<dbReference type="KEGG" id="sxi:SXIM_52330"/>
<dbReference type="Proteomes" id="UP000034034">
    <property type="component" value="Chromosome"/>
</dbReference>
<name>A0A0F7G0Q8_9ACTN</name>
<accession>A0A0F7G0Q8</accession>
<gene>
    <name evidence="2" type="ORF">SXIM_52330</name>
</gene>
<reference evidence="2" key="1">
    <citation type="submission" date="2019-08" db="EMBL/GenBank/DDBJ databases">
        <title>Complete genome sequence of a mangrove-derived Streptomyces xiamenensis.</title>
        <authorList>
            <person name="Xu J."/>
        </authorList>
    </citation>
    <scope>NUCLEOTIDE SEQUENCE</scope>
    <source>
        <strain evidence="2">318</strain>
    </source>
</reference>
<sequence>MWSTARAVLSTTFRRRRASGQDVLSLDGSHPGSCRPGAARGAGRRITTARSAVPRGGRR</sequence>
<evidence type="ECO:0000256" key="1">
    <source>
        <dbReference type="SAM" id="MobiDB-lite"/>
    </source>
</evidence>
<evidence type="ECO:0000313" key="3">
    <source>
        <dbReference type="Proteomes" id="UP000034034"/>
    </source>
</evidence>
<feature type="region of interest" description="Disordered" evidence="1">
    <location>
        <begin position="17"/>
        <end position="59"/>
    </location>
</feature>
<protein>
    <submittedName>
        <fullName evidence="2">Uncharacterized protein</fullName>
    </submittedName>
</protein>
<proteinExistence type="predicted"/>
<dbReference type="HOGENOM" id="CLU_2959117_0_0_11"/>
<dbReference type="AlphaFoldDB" id="A0A0F7G0Q8"/>
<organism evidence="2 3">
    <name type="scientific">Streptomyces xiamenensis</name>
    <dbReference type="NCBI Taxonomy" id="408015"/>
    <lineage>
        <taxon>Bacteria</taxon>
        <taxon>Bacillati</taxon>
        <taxon>Actinomycetota</taxon>
        <taxon>Actinomycetes</taxon>
        <taxon>Kitasatosporales</taxon>
        <taxon>Streptomycetaceae</taxon>
        <taxon>Streptomyces</taxon>
    </lineage>
</organism>
<feature type="compositionally biased region" description="Low complexity" evidence="1">
    <location>
        <begin position="31"/>
        <end position="52"/>
    </location>
</feature>
<keyword evidence="3" id="KW-1185">Reference proteome</keyword>
<dbReference type="EMBL" id="CP009922">
    <property type="protein sequence ID" value="AKG46617.1"/>
    <property type="molecule type" value="Genomic_DNA"/>
</dbReference>